<dbReference type="GO" id="GO:0006508">
    <property type="term" value="P:proteolysis"/>
    <property type="evidence" value="ECO:0007669"/>
    <property type="project" value="UniProtKB-KW"/>
</dbReference>
<name>A0A1G7ARR0_9BACT</name>
<dbReference type="InterPro" id="IPR001478">
    <property type="entry name" value="PDZ"/>
</dbReference>
<dbReference type="GO" id="GO:0046872">
    <property type="term" value="F:metal ion binding"/>
    <property type="evidence" value="ECO:0007669"/>
    <property type="project" value="UniProtKB-KW"/>
</dbReference>
<dbReference type="PANTHER" id="PTHR42837:SF2">
    <property type="entry name" value="MEMBRANE METALLOPROTEASE ARASP2, CHLOROPLASTIC-RELATED"/>
    <property type="match status" value="1"/>
</dbReference>
<comment type="subcellular location">
    <subcellularLocation>
        <location evidence="2">Membrane</location>
        <topology evidence="2">Multi-pass membrane protein</topology>
    </subcellularLocation>
</comment>
<evidence type="ECO:0000256" key="9">
    <source>
        <dbReference type="ARBA" id="ARBA00023049"/>
    </source>
</evidence>
<evidence type="ECO:0000256" key="4">
    <source>
        <dbReference type="ARBA" id="ARBA00022670"/>
    </source>
</evidence>
<dbReference type="EC" id="3.4.24.-" evidence="11"/>
<keyword evidence="8 11" id="KW-1133">Transmembrane helix</keyword>
<proteinExistence type="inferred from homology"/>
<dbReference type="InterPro" id="IPR041489">
    <property type="entry name" value="PDZ_6"/>
</dbReference>
<dbReference type="AlphaFoldDB" id="A0A1G7ARR0"/>
<evidence type="ECO:0000313" key="14">
    <source>
        <dbReference type="Proteomes" id="UP000243205"/>
    </source>
</evidence>
<dbReference type="Proteomes" id="UP000243205">
    <property type="component" value="Unassembled WGS sequence"/>
</dbReference>
<dbReference type="CDD" id="cd06163">
    <property type="entry name" value="S2P-M50_PDZ_RseP-like"/>
    <property type="match status" value="1"/>
</dbReference>
<evidence type="ECO:0000256" key="7">
    <source>
        <dbReference type="ARBA" id="ARBA00022833"/>
    </source>
</evidence>
<dbReference type="Pfam" id="PF02163">
    <property type="entry name" value="Peptidase_M50"/>
    <property type="match status" value="1"/>
</dbReference>
<dbReference type="EMBL" id="FNAQ01000004">
    <property type="protein sequence ID" value="SDE16606.1"/>
    <property type="molecule type" value="Genomic_DNA"/>
</dbReference>
<dbReference type="CDD" id="cd23081">
    <property type="entry name" value="cpPDZ_EcRseP-like"/>
    <property type="match status" value="1"/>
</dbReference>
<sequence length="443" mass="47938">MMVTIAAGILMLGVLVFIHELGHFCIAKLCGVKVLRFSLGFGPKLFGRTWGETEYLISLIPLGGYVQMLGEGVAAEETPDAAQLAEPDRCFSSRPVSQRMAIVAAGPAMNLLLPLLLLPLAYLIGVQIPAYLHQPACVGYVVPASDAERAGFVVGDCIVAVNGLAVDSWTATDKTLIPAVGSELVFVVERGGTSRQLRMAAENGSLEGLQSLGLLPRQPALIGSLNPSMPAYQAGLQVGDRILEIAGQAVTSWYDLHGLIQQLQGQAALFTIERGSRRFTVELSPQQDPKRQIWLVGITPQQPLEMRQYPLRQAVKAGFERTAELIDLTLVFLRKMVAGHVPADNIGGPIMVMQIAGQAAQTDFSTILTVLAFLSIQLGILNLLPIPVLDGGHLFFYLIELIWRRPLSLRAREVAQQIGLGLLLLLMLLAFYNDLSRLFLGGS</sequence>
<comment type="similarity">
    <text evidence="3 11">Belongs to the peptidase M50B family.</text>
</comment>
<accession>A0A1G7ARR0</accession>
<evidence type="ECO:0000256" key="6">
    <source>
        <dbReference type="ARBA" id="ARBA00022801"/>
    </source>
</evidence>
<keyword evidence="11" id="KW-0479">Metal-binding</keyword>
<comment type="cofactor">
    <cofactor evidence="1 11">
        <name>Zn(2+)</name>
        <dbReference type="ChEBI" id="CHEBI:29105"/>
    </cofactor>
</comment>
<dbReference type="InterPro" id="IPR004387">
    <property type="entry name" value="Pept_M50_Zn"/>
</dbReference>
<keyword evidence="7 11" id="KW-0862">Zinc</keyword>
<dbReference type="Pfam" id="PF17820">
    <property type="entry name" value="PDZ_6"/>
    <property type="match status" value="2"/>
</dbReference>
<evidence type="ECO:0000313" key="13">
    <source>
        <dbReference type="EMBL" id="SDE16606.1"/>
    </source>
</evidence>
<dbReference type="InterPro" id="IPR008915">
    <property type="entry name" value="Peptidase_M50"/>
</dbReference>
<protein>
    <recommendedName>
        <fullName evidence="11">Zinc metalloprotease</fullName>
        <ecNumber evidence="11">3.4.24.-</ecNumber>
    </recommendedName>
</protein>
<dbReference type="SUPFAM" id="SSF50156">
    <property type="entry name" value="PDZ domain-like"/>
    <property type="match status" value="2"/>
</dbReference>
<dbReference type="Gene3D" id="2.30.42.10">
    <property type="match status" value="2"/>
</dbReference>
<evidence type="ECO:0000256" key="5">
    <source>
        <dbReference type="ARBA" id="ARBA00022692"/>
    </source>
</evidence>
<reference evidence="14" key="1">
    <citation type="submission" date="2016-10" db="EMBL/GenBank/DDBJ databases">
        <authorList>
            <person name="Varghese N."/>
            <person name="Submissions S."/>
        </authorList>
    </citation>
    <scope>NUCLEOTIDE SEQUENCE [LARGE SCALE GENOMIC DNA]</scope>
    <source>
        <strain evidence="14">DSM 8987</strain>
    </source>
</reference>
<dbReference type="RefSeq" id="WP_245691364.1">
    <property type="nucleotide sequence ID" value="NZ_CALFZY010000012.1"/>
</dbReference>
<keyword evidence="5 11" id="KW-0812">Transmembrane</keyword>
<keyword evidence="10 11" id="KW-0472">Membrane</keyword>
<evidence type="ECO:0000256" key="11">
    <source>
        <dbReference type="RuleBase" id="RU362031"/>
    </source>
</evidence>
<keyword evidence="4 13" id="KW-0645">Protease</keyword>
<feature type="transmembrane region" description="Helical" evidence="11">
    <location>
        <begin position="101"/>
        <end position="124"/>
    </location>
</feature>
<dbReference type="InterPro" id="IPR036034">
    <property type="entry name" value="PDZ_sf"/>
</dbReference>
<dbReference type="PANTHER" id="PTHR42837">
    <property type="entry name" value="REGULATOR OF SIGMA-E PROTEASE RSEP"/>
    <property type="match status" value="1"/>
</dbReference>
<feature type="transmembrane region" description="Helical" evidence="11">
    <location>
        <begin position="386"/>
        <end position="403"/>
    </location>
</feature>
<dbReference type="GO" id="GO:0004222">
    <property type="term" value="F:metalloendopeptidase activity"/>
    <property type="evidence" value="ECO:0007669"/>
    <property type="project" value="InterPro"/>
</dbReference>
<dbReference type="NCBIfam" id="TIGR00054">
    <property type="entry name" value="RIP metalloprotease RseP"/>
    <property type="match status" value="1"/>
</dbReference>
<gene>
    <name evidence="13" type="ORF">SAMN05661003_104143</name>
</gene>
<evidence type="ECO:0000256" key="1">
    <source>
        <dbReference type="ARBA" id="ARBA00001947"/>
    </source>
</evidence>
<dbReference type="SMART" id="SM00228">
    <property type="entry name" value="PDZ"/>
    <property type="match status" value="2"/>
</dbReference>
<keyword evidence="14" id="KW-1185">Reference proteome</keyword>
<evidence type="ECO:0000256" key="10">
    <source>
        <dbReference type="ARBA" id="ARBA00023136"/>
    </source>
</evidence>
<evidence type="ECO:0000256" key="3">
    <source>
        <dbReference type="ARBA" id="ARBA00007931"/>
    </source>
</evidence>
<evidence type="ECO:0000256" key="8">
    <source>
        <dbReference type="ARBA" id="ARBA00022989"/>
    </source>
</evidence>
<feature type="domain" description="PDZ" evidence="12">
    <location>
        <begin position="196"/>
        <end position="287"/>
    </location>
</feature>
<dbReference type="PROSITE" id="PS50106">
    <property type="entry name" value="PDZ"/>
    <property type="match status" value="1"/>
</dbReference>
<feature type="transmembrane region" description="Helical" evidence="11">
    <location>
        <begin position="415"/>
        <end position="433"/>
    </location>
</feature>
<keyword evidence="9 11" id="KW-0482">Metalloprotease</keyword>
<keyword evidence="6 11" id="KW-0378">Hydrolase</keyword>
<evidence type="ECO:0000256" key="2">
    <source>
        <dbReference type="ARBA" id="ARBA00004141"/>
    </source>
</evidence>
<dbReference type="GO" id="GO:0016020">
    <property type="term" value="C:membrane"/>
    <property type="evidence" value="ECO:0007669"/>
    <property type="project" value="UniProtKB-SubCell"/>
</dbReference>
<evidence type="ECO:0000259" key="12">
    <source>
        <dbReference type="PROSITE" id="PS50106"/>
    </source>
</evidence>
<organism evidence="13 14">
    <name type="scientific">Desulfuromonas thiophila</name>
    <dbReference type="NCBI Taxonomy" id="57664"/>
    <lineage>
        <taxon>Bacteria</taxon>
        <taxon>Pseudomonadati</taxon>
        <taxon>Thermodesulfobacteriota</taxon>
        <taxon>Desulfuromonadia</taxon>
        <taxon>Desulfuromonadales</taxon>
        <taxon>Desulfuromonadaceae</taxon>
        <taxon>Desulfuromonas</taxon>
    </lineage>
</organism>
<dbReference type="STRING" id="57664.SAMN05661003_104143"/>